<keyword evidence="3" id="KW-1185">Reference proteome</keyword>
<evidence type="ECO:0008006" key="4">
    <source>
        <dbReference type="Google" id="ProtNLM"/>
    </source>
</evidence>
<name>A0A4R1BCE4_9PROT</name>
<dbReference type="GO" id="GO:0005506">
    <property type="term" value="F:iron ion binding"/>
    <property type="evidence" value="ECO:0007669"/>
    <property type="project" value="InterPro"/>
</dbReference>
<dbReference type="InterPro" id="IPR010980">
    <property type="entry name" value="Cyt_c/b562"/>
</dbReference>
<evidence type="ECO:0000313" key="2">
    <source>
        <dbReference type="EMBL" id="TCJ14657.1"/>
    </source>
</evidence>
<dbReference type="Gene3D" id="1.20.120.10">
    <property type="entry name" value="Cytochrome c/b562"/>
    <property type="match status" value="1"/>
</dbReference>
<protein>
    <recommendedName>
        <fullName evidence="4">Cytochrome c</fullName>
    </recommendedName>
</protein>
<accession>A0A4R1BCE4</accession>
<dbReference type="OrthoDB" id="1150802at2"/>
<dbReference type="PROSITE" id="PS51009">
    <property type="entry name" value="CYTCII"/>
    <property type="match status" value="1"/>
</dbReference>
<dbReference type="EMBL" id="SJZB01000034">
    <property type="protein sequence ID" value="TCJ14657.1"/>
    <property type="molecule type" value="Genomic_DNA"/>
</dbReference>
<dbReference type="GO" id="GO:0009055">
    <property type="term" value="F:electron transfer activity"/>
    <property type="evidence" value="ECO:0007669"/>
    <property type="project" value="InterPro"/>
</dbReference>
<evidence type="ECO:0000313" key="3">
    <source>
        <dbReference type="Proteomes" id="UP000295443"/>
    </source>
</evidence>
<dbReference type="InterPro" id="IPR002321">
    <property type="entry name" value="Cyt_c_II"/>
</dbReference>
<dbReference type="Pfam" id="PF01322">
    <property type="entry name" value="Cytochrom_C_2"/>
    <property type="match status" value="1"/>
</dbReference>
<keyword evidence="1" id="KW-0732">Signal</keyword>
<gene>
    <name evidence="2" type="ORF">EZJ19_09420</name>
</gene>
<comment type="caution">
    <text evidence="2">The sequence shown here is derived from an EMBL/GenBank/DDBJ whole genome shotgun (WGS) entry which is preliminary data.</text>
</comment>
<organism evidence="2 3">
    <name type="scientific">Parasulfuritortus cantonensis</name>
    <dbReference type="NCBI Taxonomy" id="2528202"/>
    <lineage>
        <taxon>Bacteria</taxon>
        <taxon>Pseudomonadati</taxon>
        <taxon>Pseudomonadota</taxon>
        <taxon>Betaproteobacteria</taxon>
        <taxon>Nitrosomonadales</taxon>
        <taxon>Thiobacillaceae</taxon>
        <taxon>Parasulfuritortus</taxon>
    </lineage>
</organism>
<proteinExistence type="predicted"/>
<feature type="signal peptide" evidence="1">
    <location>
        <begin position="1"/>
        <end position="18"/>
    </location>
</feature>
<dbReference type="GO" id="GO:0022900">
    <property type="term" value="P:electron transport chain"/>
    <property type="evidence" value="ECO:0007669"/>
    <property type="project" value="InterPro"/>
</dbReference>
<dbReference type="AlphaFoldDB" id="A0A4R1BCE4"/>
<evidence type="ECO:0000256" key="1">
    <source>
        <dbReference type="SAM" id="SignalP"/>
    </source>
</evidence>
<dbReference type="Proteomes" id="UP000295443">
    <property type="component" value="Unassembled WGS sequence"/>
</dbReference>
<dbReference type="SUPFAM" id="SSF47175">
    <property type="entry name" value="Cytochromes"/>
    <property type="match status" value="1"/>
</dbReference>
<feature type="chain" id="PRO_5020623013" description="Cytochrome c" evidence="1">
    <location>
        <begin position="19"/>
        <end position="163"/>
    </location>
</feature>
<dbReference type="GO" id="GO:0020037">
    <property type="term" value="F:heme binding"/>
    <property type="evidence" value="ECO:0007669"/>
    <property type="project" value="InterPro"/>
</dbReference>
<dbReference type="RefSeq" id="WP_131446942.1">
    <property type="nucleotide sequence ID" value="NZ_SJZB01000034.1"/>
</dbReference>
<reference evidence="2 3" key="1">
    <citation type="submission" date="2019-03" db="EMBL/GenBank/DDBJ databases">
        <title>Genome sequence of Thiobacillaceae bacterium LSR1, a sulfur-oxidizing bacterium isolated from freshwater sediment.</title>
        <authorList>
            <person name="Li S."/>
        </authorList>
    </citation>
    <scope>NUCLEOTIDE SEQUENCE [LARGE SCALE GENOMIC DNA]</scope>
    <source>
        <strain evidence="2 3">LSR1</strain>
    </source>
</reference>
<sequence length="163" mass="18550">MKRLVISLLLCVTGAAWSADSLFTANDHRFPIEVTSRERNQILYEMREFLHGLHNIHQALARDDLKAVALETQPMGDAFNRIPGNVRERMPEGFQQMSIAMQEAFVSLNRAASVQRDGHAVDDRLAEIMTYCSGCHDTYRFEVVAYKANKRPAVEKVNPYIPK</sequence>